<dbReference type="KEGG" id="ebm:SG0102_12950"/>
<evidence type="ECO:0000313" key="14">
    <source>
        <dbReference type="Proteomes" id="UP000268059"/>
    </source>
</evidence>
<dbReference type="Proteomes" id="UP000268059">
    <property type="component" value="Chromosome"/>
</dbReference>
<feature type="transmembrane region" description="Helical" evidence="11">
    <location>
        <begin position="35"/>
        <end position="56"/>
    </location>
</feature>
<keyword evidence="9" id="KW-0902">Two-component regulatory system</keyword>
<dbReference type="InterPro" id="IPR005467">
    <property type="entry name" value="His_kinase_dom"/>
</dbReference>
<keyword evidence="5" id="KW-0808">Transferase</keyword>
<dbReference type="EMBL" id="AP019309">
    <property type="protein sequence ID" value="BBH26361.1"/>
    <property type="molecule type" value="Genomic_DNA"/>
</dbReference>
<dbReference type="FunCoup" id="A0A3G9JK49">
    <property type="interactions" value="106"/>
</dbReference>
<dbReference type="InterPro" id="IPR036890">
    <property type="entry name" value="HATPase_C_sf"/>
</dbReference>
<keyword evidence="14" id="KW-1185">Reference proteome</keyword>
<keyword evidence="10 11" id="KW-0472">Membrane</keyword>
<evidence type="ECO:0000256" key="5">
    <source>
        <dbReference type="ARBA" id="ARBA00022679"/>
    </source>
</evidence>
<protein>
    <recommendedName>
        <fullName evidence="3">histidine kinase</fullName>
        <ecNumber evidence="3">2.7.13.3</ecNumber>
    </recommendedName>
</protein>
<dbReference type="PANTHER" id="PTHR45453:SF2">
    <property type="entry name" value="HISTIDINE KINASE"/>
    <property type="match status" value="1"/>
</dbReference>
<evidence type="ECO:0000256" key="10">
    <source>
        <dbReference type="ARBA" id="ARBA00023136"/>
    </source>
</evidence>
<feature type="domain" description="Histidine kinase" evidence="12">
    <location>
        <begin position="124"/>
        <end position="326"/>
    </location>
</feature>
<evidence type="ECO:0000256" key="7">
    <source>
        <dbReference type="ARBA" id="ARBA00022777"/>
    </source>
</evidence>
<keyword evidence="8 11" id="KW-1133">Transmembrane helix</keyword>
<evidence type="ECO:0000256" key="2">
    <source>
        <dbReference type="ARBA" id="ARBA00004651"/>
    </source>
</evidence>
<evidence type="ECO:0000313" key="13">
    <source>
        <dbReference type="EMBL" id="BBH26361.1"/>
    </source>
</evidence>
<dbReference type="GO" id="GO:0000155">
    <property type="term" value="F:phosphorelay sensor kinase activity"/>
    <property type="evidence" value="ECO:0007669"/>
    <property type="project" value="TreeGrafter"/>
</dbReference>
<comment type="subcellular location">
    <subcellularLocation>
        <location evidence="2">Cell membrane</location>
        <topology evidence="2">Multi-pass membrane protein</topology>
    </subcellularLocation>
</comment>
<evidence type="ECO:0000256" key="4">
    <source>
        <dbReference type="ARBA" id="ARBA00022475"/>
    </source>
</evidence>
<evidence type="ECO:0000256" key="1">
    <source>
        <dbReference type="ARBA" id="ARBA00000085"/>
    </source>
</evidence>
<name>A0A3G9JK49_9FIRM</name>
<dbReference type="InParanoid" id="A0A3G9JK49"/>
<feature type="transmembrane region" description="Helical" evidence="11">
    <location>
        <begin position="9"/>
        <end position="29"/>
    </location>
</feature>
<dbReference type="SUPFAM" id="SSF55874">
    <property type="entry name" value="ATPase domain of HSP90 chaperone/DNA topoisomerase II/histidine kinase"/>
    <property type="match status" value="1"/>
</dbReference>
<keyword evidence="6 11" id="KW-0812">Transmembrane</keyword>
<sequence length="330" mass="38740">MKRYLLDHLVSLIIVILMMALSYFMADAFQTSRQFIYGMLVVEGIGCLSLFLYDFLRKHFFYQDLHNKLTHLDQKYLLNEMLERPRFYEGQVLYDTLYQANKSMNEHLAEYERELTDYKDFIEMWIHQVKTPIASLSLLLHHEHNQKALTQLNRIENYTSQVLYYIRSQSKTKDYLIKEVNLSDVVNHVLVRNKDDLLAYGFDFQIDPLDVNVYSDAKWLEFILDQIVSNAIKYRKEHPVLKIYTKEDQDHLSLMIEDHGLGIKASDLPQVFKNSYTGYNGHIESKATGMGLFIVKKLCDALGHQVSIDSKEGSYTIVTITFGKHDYFIN</sequence>
<evidence type="ECO:0000259" key="12">
    <source>
        <dbReference type="PROSITE" id="PS50109"/>
    </source>
</evidence>
<keyword evidence="4" id="KW-1003">Cell membrane</keyword>
<evidence type="ECO:0000256" key="8">
    <source>
        <dbReference type="ARBA" id="ARBA00022989"/>
    </source>
</evidence>
<evidence type="ECO:0000256" key="3">
    <source>
        <dbReference type="ARBA" id="ARBA00012438"/>
    </source>
</evidence>
<dbReference type="InterPro" id="IPR050351">
    <property type="entry name" value="BphY/WalK/GraS-like"/>
</dbReference>
<organism evidence="13 14">
    <name type="scientific">Intestinibaculum porci</name>
    <dbReference type="NCBI Taxonomy" id="2487118"/>
    <lineage>
        <taxon>Bacteria</taxon>
        <taxon>Bacillati</taxon>
        <taxon>Bacillota</taxon>
        <taxon>Erysipelotrichia</taxon>
        <taxon>Erysipelotrichales</taxon>
        <taxon>Erysipelotrichaceae</taxon>
        <taxon>Intestinibaculum</taxon>
    </lineage>
</organism>
<dbReference type="GO" id="GO:0004721">
    <property type="term" value="F:phosphoprotein phosphatase activity"/>
    <property type="evidence" value="ECO:0007669"/>
    <property type="project" value="TreeGrafter"/>
</dbReference>
<evidence type="ECO:0000256" key="6">
    <source>
        <dbReference type="ARBA" id="ARBA00022692"/>
    </source>
</evidence>
<evidence type="ECO:0000256" key="9">
    <source>
        <dbReference type="ARBA" id="ARBA00023012"/>
    </source>
</evidence>
<dbReference type="Gene3D" id="3.30.565.10">
    <property type="entry name" value="Histidine kinase-like ATPase, C-terminal domain"/>
    <property type="match status" value="1"/>
</dbReference>
<evidence type="ECO:0000256" key="11">
    <source>
        <dbReference type="SAM" id="Phobius"/>
    </source>
</evidence>
<dbReference type="RefSeq" id="WP_125119234.1">
    <property type="nucleotide sequence ID" value="NZ_AP019309.1"/>
</dbReference>
<dbReference type="AlphaFoldDB" id="A0A3G9JK49"/>
<reference evidence="13 14" key="1">
    <citation type="submission" date="2018-11" db="EMBL/GenBank/DDBJ databases">
        <title>Novel Erysipelotrichaceae bacterium isolated from small intestine of a swine.</title>
        <authorList>
            <person name="Kim J.S."/>
            <person name="Choe H."/>
            <person name="Lee Y.R."/>
            <person name="Kim K.M."/>
            <person name="Park D.S."/>
        </authorList>
    </citation>
    <scope>NUCLEOTIDE SEQUENCE [LARGE SCALE GENOMIC DNA]</scope>
    <source>
        <strain evidence="13 14">SG0102</strain>
    </source>
</reference>
<dbReference type="PANTHER" id="PTHR45453">
    <property type="entry name" value="PHOSPHATE REGULON SENSOR PROTEIN PHOR"/>
    <property type="match status" value="1"/>
</dbReference>
<dbReference type="PROSITE" id="PS50109">
    <property type="entry name" value="HIS_KIN"/>
    <property type="match status" value="1"/>
</dbReference>
<keyword evidence="7 13" id="KW-0418">Kinase</keyword>
<dbReference type="EC" id="2.7.13.3" evidence="3"/>
<dbReference type="GO" id="GO:0016036">
    <property type="term" value="P:cellular response to phosphate starvation"/>
    <property type="evidence" value="ECO:0007669"/>
    <property type="project" value="TreeGrafter"/>
</dbReference>
<comment type="catalytic activity">
    <reaction evidence="1">
        <text>ATP + protein L-histidine = ADP + protein N-phospho-L-histidine.</text>
        <dbReference type="EC" id="2.7.13.3"/>
    </reaction>
</comment>
<dbReference type="SMART" id="SM00387">
    <property type="entry name" value="HATPase_c"/>
    <property type="match status" value="1"/>
</dbReference>
<gene>
    <name evidence="13" type="ORF">SG0102_12950</name>
</gene>
<dbReference type="GO" id="GO:0005886">
    <property type="term" value="C:plasma membrane"/>
    <property type="evidence" value="ECO:0007669"/>
    <property type="project" value="UniProtKB-SubCell"/>
</dbReference>
<dbReference type="InterPro" id="IPR003594">
    <property type="entry name" value="HATPase_dom"/>
</dbReference>
<dbReference type="OrthoDB" id="9780487at2"/>
<accession>A0A3G9JK49</accession>
<proteinExistence type="predicted"/>
<dbReference type="Pfam" id="PF02518">
    <property type="entry name" value="HATPase_c"/>
    <property type="match status" value="1"/>
</dbReference>